<keyword evidence="2" id="KW-1185">Reference proteome</keyword>
<name>A0ABZ1JNE9_9ACTN</name>
<dbReference type="RefSeq" id="WP_328939036.1">
    <property type="nucleotide sequence ID" value="NZ_CP108133.1"/>
</dbReference>
<dbReference type="Gene3D" id="3.40.50.300">
    <property type="entry name" value="P-loop containing nucleotide triphosphate hydrolases"/>
    <property type="match status" value="1"/>
</dbReference>
<protein>
    <recommendedName>
        <fullName evidence="3">Thymidylate kinase</fullName>
    </recommendedName>
</protein>
<sequence>MSSITLDSGSGARPASAAAARAFSSPLATGWLEMAGHSLLYHYVVQPLIDEGHVVIQDSLGIKNVLKSLFMAEFIAPQHAAALATVRDHVKDYFGRVLAPRVGIYLREDPARVLEVKKTERIGVFDNYHAFGGDPRRTFLDLQSDCAREYENFARTHGWQIVDVNTAAEATGSASERVADTILATAAR</sequence>
<evidence type="ECO:0008006" key="3">
    <source>
        <dbReference type="Google" id="ProtNLM"/>
    </source>
</evidence>
<dbReference type="InterPro" id="IPR027417">
    <property type="entry name" value="P-loop_NTPase"/>
</dbReference>
<organism evidence="1 2">
    <name type="scientific">Streptomyces tauricus</name>
    <dbReference type="NCBI Taxonomy" id="68274"/>
    <lineage>
        <taxon>Bacteria</taxon>
        <taxon>Bacillati</taxon>
        <taxon>Actinomycetota</taxon>
        <taxon>Actinomycetes</taxon>
        <taxon>Kitasatosporales</taxon>
        <taxon>Streptomycetaceae</taxon>
        <taxon>Streptomyces</taxon>
        <taxon>Streptomyces aurantiacus group</taxon>
    </lineage>
</organism>
<accession>A0ABZ1JNE9</accession>
<proteinExistence type="predicted"/>
<evidence type="ECO:0000313" key="2">
    <source>
        <dbReference type="Proteomes" id="UP001432166"/>
    </source>
</evidence>
<reference evidence="1" key="1">
    <citation type="submission" date="2022-10" db="EMBL/GenBank/DDBJ databases">
        <title>The complete genomes of actinobacterial strains from the NBC collection.</title>
        <authorList>
            <person name="Joergensen T.S."/>
            <person name="Alvarez Arevalo M."/>
            <person name="Sterndorff E.B."/>
            <person name="Faurdal D."/>
            <person name="Vuksanovic O."/>
            <person name="Mourched A.-S."/>
            <person name="Charusanti P."/>
            <person name="Shaw S."/>
            <person name="Blin K."/>
            <person name="Weber T."/>
        </authorList>
    </citation>
    <scope>NUCLEOTIDE SEQUENCE</scope>
    <source>
        <strain evidence="1">NBC_00189</strain>
    </source>
</reference>
<dbReference type="Proteomes" id="UP001432166">
    <property type="component" value="Chromosome"/>
</dbReference>
<dbReference type="EMBL" id="CP108133">
    <property type="protein sequence ID" value="WTP53147.1"/>
    <property type="molecule type" value="Genomic_DNA"/>
</dbReference>
<gene>
    <name evidence="1" type="ORF">OG288_35425</name>
</gene>
<evidence type="ECO:0000313" key="1">
    <source>
        <dbReference type="EMBL" id="WTP53147.1"/>
    </source>
</evidence>